<reference evidence="8 9" key="1">
    <citation type="submission" date="2024-11" db="EMBL/GenBank/DDBJ databases">
        <authorList>
            <person name="Lucas J.A."/>
        </authorList>
    </citation>
    <scope>NUCLEOTIDE SEQUENCE [LARGE SCALE GENOMIC DNA]</scope>
    <source>
        <strain evidence="8 9">Z 5.4</strain>
    </source>
</reference>
<evidence type="ECO:0000313" key="9">
    <source>
        <dbReference type="Proteomes" id="UP001623041"/>
    </source>
</evidence>
<dbReference type="PANTHER" id="PTHR22550:SF5">
    <property type="entry name" value="LEUCINE ZIPPER PROTEIN 4"/>
    <property type="match status" value="1"/>
</dbReference>
<name>A0ABW8RAG4_9BACI</name>
<keyword evidence="4 7" id="KW-1133">Transmembrane helix</keyword>
<evidence type="ECO:0000256" key="4">
    <source>
        <dbReference type="ARBA" id="ARBA00022989"/>
    </source>
</evidence>
<evidence type="ECO:0000256" key="5">
    <source>
        <dbReference type="ARBA" id="ARBA00023136"/>
    </source>
</evidence>
<comment type="similarity">
    <text evidence="2 6">Belongs to the GerABKA family.</text>
</comment>
<feature type="transmembrane region" description="Helical" evidence="7">
    <location>
        <begin position="398"/>
        <end position="424"/>
    </location>
</feature>
<accession>A0ABW8RAG4</accession>
<dbReference type="InterPro" id="IPR004995">
    <property type="entry name" value="Spore_Ger"/>
</dbReference>
<feature type="transmembrane region" description="Helical" evidence="7">
    <location>
        <begin position="365"/>
        <end position="386"/>
    </location>
</feature>
<evidence type="ECO:0000256" key="3">
    <source>
        <dbReference type="ARBA" id="ARBA00022692"/>
    </source>
</evidence>
<evidence type="ECO:0000256" key="1">
    <source>
        <dbReference type="ARBA" id="ARBA00004141"/>
    </source>
</evidence>
<dbReference type="EMBL" id="JBJHQH010000002">
    <property type="protein sequence ID" value="MFK9090437.1"/>
    <property type="molecule type" value="Genomic_DNA"/>
</dbReference>
<protein>
    <submittedName>
        <fullName evidence="8">Spore germination protein</fullName>
    </submittedName>
</protein>
<keyword evidence="5 6" id="KW-0472">Membrane</keyword>
<evidence type="ECO:0000256" key="7">
    <source>
        <dbReference type="SAM" id="Phobius"/>
    </source>
</evidence>
<feature type="transmembrane region" description="Helical" evidence="7">
    <location>
        <begin position="273"/>
        <end position="292"/>
    </location>
</feature>
<evidence type="ECO:0000313" key="8">
    <source>
        <dbReference type="EMBL" id="MFK9090437.1"/>
    </source>
</evidence>
<dbReference type="InterPro" id="IPR050768">
    <property type="entry name" value="UPF0353/GerABKA_families"/>
</dbReference>
<dbReference type="Pfam" id="PF03323">
    <property type="entry name" value="GerA"/>
    <property type="match status" value="1"/>
</dbReference>
<organism evidence="8 9">
    <name type="scientific">Bacillus salipaludis</name>
    <dbReference type="NCBI Taxonomy" id="2547811"/>
    <lineage>
        <taxon>Bacteria</taxon>
        <taxon>Bacillati</taxon>
        <taxon>Bacillota</taxon>
        <taxon>Bacilli</taxon>
        <taxon>Bacillales</taxon>
        <taxon>Bacillaceae</taxon>
        <taxon>Bacillus</taxon>
    </lineage>
</organism>
<dbReference type="Proteomes" id="UP001623041">
    <property type="component" value="Unassembled WGS sequence"/>
</dbReference>
<proteinExistence type="inferred from homology"/>
<evidence type="ECO:0000256" key="6">
    <source>
        <dbReference type="PIRNR" id="PIRNR005690"/>
    </source>
</evidence>
<dbReference type="PIRSF" id="PIRSF005690">
    <property type="entry name" value="GerBA"/>
    <property type="match status" value="1"/>
</dbReference>
<comment type="subcellular location">
    <subcellularLocation>
        <location evidence="6">Cell membrane</location>
    </subcellularLocation>
    <subcellularLocation>
        <location evidence="1">Membrane</location>
        <topology evidence="1">Multi-pass membrane protein</topology>
    </subcellularLocation>
</comment>
<feature type="transmembrane region" description="Helical" evidence="7">
    <location>
        <begin position="230"/>
        <end position="252"/>
    </location>
</feature>
<feature type="transmembrane region" description="Helical" evidence="7">
    <location>
        <begin position="304"/>
        <end position="328"/>
    </location>
</feature>
<evidence type="ECO:0000256" key="2">
    <source>
        <dbReference type="ARBA" id="ARBA00005278"/>
    </source>
</evidence>
<keyword evidence="9" id="KW-1185">Reference proteome</keyword>
<gene>
    <name evidence="8" type="ORF">ACJEBI_02915</name>
</gene>
<dbReference type="RefSeq" id="WP_406579132.1">
    <property type="nucleotide sequence ID" value="NZ_JBJHQH010000002.1"/>
</dbReference>
<keyword evidence="3 7" id="KW-0812">Transmembrane</keyword>
<comment type="caution">
    <text evidence="8">The sequence shown here is derived from an EMBL/GenBank/DDBJ whole genome shotgun (WGS) entry which is preliminary data.</text>
</comment>
<dbReference type="PANTHER" id="PTHR22550">
    <property type="entry name" value="SPORE GERMINATION PROTEIN"/>
    <property type="match status" value="1"/>
</dbReference>
<sequence length="444" mass="49426">MSTKQIQSIKESLKNNIQPAVDIVFKEFHTEEKYMEALYIKTISDETIIYDKLLKPFFEINSPAEFSAYLQSNPQVKPFESEQKALDELIKGVAILFYQNSILLLDSKVDRNNAVLDTTVETTIQGPQSGFSESLPTNLGLIRKRYPETTLNVETTIVGKISKTDVMILHDSKRADPNTLNRIRHFLASIDVQMFQTGEQLLDIIKKSNRALVPVMLVTERPDRVAVNLAVGKIIILVSGSPFAVVLPTVMKDFMSSMEDIYQTYWVAKFLQILRYIGFLTSLVLPGLYVAVTSYNPELFRVQLALSIAGSRAGVPYPSFIEVLLMLFMMEMLTEASIRLPKAIGPTATTVGGLILGQAATEAGLVSNIMIIITSSVAISNFVVPINAFSFTLRIMKYFVLALGTIFGLVGVVLGFFMLIAYMVKLDSFGEPFLTLIQSKPNKE</sequence>